<dbReference type="GO" id="GO:0016787">
    <property type="term" value="F:hydrolase activity"/>
    <property type="evidence" value="ECO:0007669"/>
    <property type="project" value="UniProtKB-KW"/>
</dbReference>
<dbReference type="EMBL" id="PUHY01000005">
    <property type="protein sequence ID" value="PQO37438.1"/>
    <property type="molecule type" value="Genomic_DNA"/>
</dbReference>
<dbReference type="PRINTS" id="PR00111">
    <property type="entry name" value="ABHYDROLASE"/>
</dbReference>
<evidence type="ECO:0000313" key="3">
    <source>
        <dbReference type="Proteomes" id="UP000238322"/>
    </source>
</evidence>
<evidence type="ECO:0000313" key="2">
    <source>
        <dbReference type="EMBL" id="PQO37438.1"/>
    </source>
</evidence>
<organism evidence="2 3">
    <name type="scientific">Blastopirellula marina</name>
    <dbReference type="NCBI Taxonomy" id="124"/>
    <lineage>
        <taxon>Bacteria</taxon>
        <taxon>Pseudomonadati</taxon>
        <taxon>Planctomycetota</taxon>
        <taxon>Planctomycetia</taxon>
        <taxon>Pirellulales</taxon>
        <taxon>Pirellulaceae</taxon>
        <taxon>Blastopirellula</taxon>
    </lineage>
</organism>
<gene>
    <name evidence="2" type="ORF">C5Y83_05705</name>
</gene>
<proteinExistence type="predicted"/>
<evidence type="ECO:0000259" key="1">
    <source>
        <dbReference type="Pfam" id="PF12697"/>
    </source>
</evidence>
<comment type="caution">
    <text evidence="2">The sequence shown here is derived from an EMBL/GenBank/DDBJ whole genome shotgun (WGS) entry which is preliminary data.</text>
</comment>
<feature type="domain" description="AB hydrolase-1" evidence="1">
    <location>
        <begin position="55"/>
        <end position="275"/>
    </location>
</feature>
<accession>A0A2S8FZ24</accession>
<reference evidence="2 3" key="1">
    <citation type="submission" date="2018-02" db="EMBL/GenBank/DDBJ databases">
        <title>Comparative genomes isolates from brazilian mangrove.</title>
        <authorList>
            <person name="Araujo J.E."/>
            <person name="Taketani R.G."/>
            <person name="Silva M.C.P."/>
            <person name="Loureco M.V."/>
            <person name="Andreote F.D."/>
        </authorList>
    </citation>
    <scope>NUCLEOTIDE SEQUENCE [LARGE SCALE GENOMIC DNA]</scope>
    <source>
        <strain evidence="2 3">Hex-1 MGV</strain>
    </source>
</reference>
<dbReference type="AlphaFoldDB" id="A0A2S8FZ24"/>
<sequence length="289" mass="32286">MKSQLCKTPEGRERLEGWYARFLAKVDRPVEAISVPTRFGENHVLITGPEDGPPLVVLHAMRTGAAFLLAELQPLLSRYRVYAPDLPGQSIRGLDVRLPFKGDAWRGWIGDVFDGLRLDKANLFGVSWGAYVARVAASSMPSRVERLALLVPAGIANGSHLTGLMKMAFPMLRYQFRPTQKNLRQLLAPIVSTWDDNWGGYIECSLKDLKMDPRIPPVATVAELKQLTMPVLAITGEDDISFPGQLIARRLKAEVPQAEVEVLPQCKHCPPTTPEFREWIANRLMNFFG</sequence>
<dbReference type="RefSeq" id="WP_105328687.1">
    <property type="nucleotide sequence ID" value="NZ_PUHY01000005.1"/>
</dbReference>
<dbReference type="InterPro" id="IPR029058">
    <property type="entry name" value="AB_hydrolase_fold"/>
</dbReference>
<dbReference type="Pfam" id="PF12697">
    <property type="entry name" value="Abhydrolase_6"/>
    <property type="match status" value="1"/>
</dbReference>
<name>A0A2S8FZ24_9BACT</name>
<dbReference type="Proteomes" id="UP000238322">
    <property type="component" value="Unassembled WGS sequence"/>
</dbReference>
<dbReference type="InterPro" id="IPR000073">
    <property type="entry name" value="AB_hydrolase_1"/>
</dbReference>
<dbReference type="Gene3D" id="3.40.50.1820">
    <property type="entry name" value="alpha/beta hydrolase"/>
    <property type="match status" value="1"/>
</dbReference>
<dbReference type="OrthoDB" id="5495375at2"/>
<dbReference type="SUPFAM" id="SSF53474">
    <property type="entry name" value="alpha/beta-Hydrolases"/>
    <property type="match status" value="1"/>
</dbReference>
<dbReference type="PANTHER" id="PTHR46438">
    <property type="entry name" value="ALPHA/BETA-HYDROLASES SUPERFAMILY PROTEIN"/>
    <property type="match status" value="1"/>
</dbReference>
<protein>
    <submittedName>
        <fullName evidence="2">Alpha/beta hydrolase</fullName>
    </submittedName>
</protein>
<keyword evidence="2" id="KW-0378">Hydrolase</keyword>